<dbReference type="GO" id="GO:0005886">
    <property type="term" value="C:plasma membrane"/>
    <property type="evidence" value="ECO:0007669"/>
    <property type="project" value="UniProtKB-SubCell"/>
</dbReference>
<evidence type="ECO:0000256" key="7">
    <source>
        <dbReference type="RuleBase" id="RU363032"/>
    </source>
</evidence>
<evidence type="ECO:0000256" key="1">
    <source>
        <dbReference type="ARBA" id="ARBA00004651"/>
    </source>
</evidence>
<dbReference type="HOGENOM" id="CLU_028518_1_0_9"/>
<feature type="transmembrane region" description="Helical" evidence="7">
    <location>
        <begin position="50"/>
        <end position="69"/>
    </location>
</feature>
<sequence>MSVENKDLKSDSMWALVSKEEKDSERIARPSMTYWQDVWRIFKANKVAMGSAYFLVLLLITAVLGPYLSKYSYSDQNLMMANQLPSAQHWFGTDAHGRDLFVRVLYGARISLTVGLVASVINLVIGVLYGGISGYFGGKIDNIMMRAIDILYTIPLMLYVILLMVVFGKGGLGSILIALGLVYWIGMARIVRGQILSLKEQEYVMAAKTLGASDLRILIRHLIPNTMGPIIVTLTMSIPTAIFTEAFLSFIGLGVSAPMASWGVLANDSLASLGIFPHLMFFPALAISVTMLAFNFLGDGLRDALDPRMRK</sequence>
<name>W8T572_PEPAC</name>
<keyword evidence="3" id="KW-1003">Cell membrane</keyword>
<evidence type="ECO:0000259" key="8">
    <source>
        <dbReference type="PROSITE" id="PS50928"/>
    </source>
</evidence>
<dbReference type="PATRIC" id="fig|1286171.3.peg.655"/>
<dbReference type="InterPro" id="IPR050366">
    <property type="entry name" value="BP-dependent_transpt_permease"/>
</dbReference>
<dbReference type="Pfam" id="PF00528">
    <property type="entry name" value="BPD_transp_1"/>
    <property type="match status" value="1"/>
</dbReference>
<dbReference type="InterPro" id="IPR000515">
    <property type="entry name" value="MetI-like"/>
</dbReference>
<dbReference type="Gene3D" id="1.10.3720.10">
    <property type="entry name" value="MetI-like"/>
    <property type="match status" value="1"/>
</dbReference>
<keyword evidence="5 7" id="KW-1133">Transmembrane helix</keyword>
<evidence type="ECO:0000256" key="3">
    <source>
        <dbReference type="ARBA" id="ARBA00022475"/>
    </source>
</evidence>
<evidence type="ECO:0000256" key="4">
    <source>
        <dbReference type="ARBA" id="ARBA00022692"/>
    </source>
</evidence>
<dbReference type="eggNOG" id="COG1173">
    <property type="taxonomic scope" value="Bacteria"/>
</dbReference>
<feature type="transmembrane region" description="Helical" evidence="7">
    <location>
        <begin position="110"/>
        <end position="136"/>
    </location>
</feature>
<dbReference type="InterPro" id="IPR025966">
    <property type="entry name" value="OppC_N"/>
</dbReference>
<dbReference type="SUPFAM" id="SSF161098">
    <property type="entry name" value="MetI-like"/>
    <property type="match status" value="1"/>
</dbReference>
<dbReference type="GO" id="GO:0055085">
    <property type="term" value="P:transmembrane transport"/>
    <property type="evidence" value="ECO:0007669"/>
    <property type="project" value="InterPro"/>
</dbReference>
<dbReference type="KEGG" id="eac:EAL2_c07090"/>
<feature type="transmembrane region" description="Helical" evidence="7">
    <location>
        <begin position="275"/>
        <end position="301"/>
    </location>
</feature>
<dbReference type="CDD" id="cd06261">
    <property type="entry name" value="TM_PBP2"/>
    <property type="match status" value="1"/>
</dbReference>
<comment type="subcellular location">
    <subcellularLocation>
        <location evidence="1 7">Cell membrane</location>
        <topology evidence="1 7">Multi-pass membrane protein</topology>
    </subcellularLocation>
</comment>
<proteinExistence type="inferred from homology"/>
<feature type="domain" description="ABC transmembrane type-1" evidence="8">
    <location>
        <begin position="108"/>
        <end position="298"/>
    </location>
</feature>
<evidence type="ECO:0000256" key="6">
    <source>
        <dbReference type="ARBA" id="ARBA00023136"/>
    </source>
</evidence>
<dbReference type="STRING" id="1286171.EAL2_c07090"/>
<evidence type="ECO:0000313" key="9">
    <source>
        <dbReference type="EMBL" id="AHM56010.1"/>
    </source>
</evidence>
<feature type="transmembrane region" description="Helical" evidence="7">
    <location>
        <begin position="173"/>
        <end position="191"/>
    </location>
</feature>
<dbReference type="PROSITE" id="PS50928">
    <property type="entry name" value="ABC_TM1"/>
    <property type="match status" value="1"/>
</dbReference>
<dbReference type="PANTHER" id="PTHR43386:SF22">
    <property type="entry name" value="OLIGOPEPTIDE TRANSPORT SYSTEM PERMEASE PROTEIN OPPC"/>
    <property type="match status" value="1"/>
</dbReference>
<accession>W8T572</accession>
<dbReference type="EMBL" id="CP007452">
    <property type="protein sequence ID" value="AHM56010.1"/>
    <property type="molecule type" value="Genomic_DNA"/>
</dbReference>
<evidence type="ECO:0000256" key="2">
    <source>
        <dbReference type="ARBA" id="ARBA00022448"/>
    </source>
</evidence>
<dbReference type="RefSeq" id="WP_025435052.1">
    <property type="nucleotide sequence ID" value="NZ_CP007452.1"/>
</dbReference>
<dbReference type="AlphaFoldDB" id="W8T572"/>
<dbReference type="PANTHER" id="PTHR43386">
    <property type="entry name" value="OLIGOPEPTIDE TRANSPORT SYSTEM PERMEASE PROTEIN APPC"/>
    <property type="match status" value="1"/>
</dbReference>
<keyword evidence="2 7" id="KW-0813">Transport</keyword>
<reference evidence="9 10" key="1">
    <citation type="journal article" date="2014" name="Genome Announc.">
        <title>Complete Genome Sequence of Amino Acid-Utilizing Eubacterium acidaminophilum al-2 (DSM 3953).</title>
        <authorList>
            <person name="Poehlein A."/>
            <person name="Andreesen J.R."/>
            <person name="Daniel R."/>
        </authorList>
    </citation>
    <scope>NUCLEOTIDE SEQUENCE [LARGE SCALE GENOMIC DNA]</scope>
    <source>
        <strain evidence="9 10">DSM 3953</strain>
    </source>
</reference>
<organism evidence="9 10">
    <name type="scientific">Peptoclostridium acidaminophilum DSM 3953</name>
    <dbReference type="NCBI Taxonomy" id="1286171"/>
    <lineage>
        <taxon>Bacteria</taxon>
        <taxon>Bacillati</taxon>
        <taxon>Bacillota</taxon>
        <taxon>Clostridia</taxon>
        <taxon>Peptostreptococcales</taxon>
        <taxon>Peptoclostridiaceae</taxon>
        <taxon>Peptoclostridium</taxon>
    </lineage>
</organism>
<dbReference type="InterPro" id="IPR035906">
    <property type="entry name" value="MetI-like_sf"/>
</dbReference>
<evidence type="ECO:0000313" key="10">
    <source>
        <dbReference type="Proteomes" id="UP000019591"/>
    </source>
</evidence>
<keyword evidence="4 7" id="KW-0812">Transmembrane</keyword>
<feature type="transmembrane region" description="Helical" evidence="7">
    <location>
        <begin position="148"/>
        <end position="167"/>
    </location>
</feature>
<gene>
    <name evidence="9" type="primary">oppC</name>
    <name evidence="9" type="ORF">EAL2_c07090</name>
</gene>
<evidence type="ECO:0000256" key="5">
    <source>
        <dbReference type="ARBA" id="ARBA00022989"/>
    </source>
</evidence>
<keyword evidence="6 7" id="KW-0472">Membrane</keyword>
<dbReference type="Proteomes" id="UP000019591">
    <property type="component" value="Chromosome"/>
</dbReference>
<protein>
    <submittedName>
        <fullName evidence="9">Oligopeptide transport system permease protein OppC</fullName>
    </submittedName>
</protein>
<keyword evidence="10" id="KW-1185">Reference proteome</keyword>
<comment type="similarity">
    <text evidence="7">Belongs to the binding-protein-dependent transport system permease family.</text>
</comment>
<dbReference type="Pfam" id="PF12911">
    <property type="entry name" value="OppC_N"/>
    <property type="match status" value="1"/>
</dbReference>